<reference evidence="1 2" key="1">
    <citation type="journal article" date="2020" name="Front. Microbiol.">
        <title>Phenotypic and Genetic Characterization of the Cheese Ripening Yeast Geotrichum candidum.</title>
        <authorList>
            <person name="Perkins V."/>
            <person name="Vignola S."/>
            <person name="Lessard M.H."/>
            <person name="Plante P.L."/>
            <person name="Corbeil J."/>
            <person name="Dugat-Bony E."/>
            <person name="Frenette M."/>
            <person name="Labrie S."/>
        </authorList>
    </citation>
    <scope>NUCLEOTIDE SEQUENCE [LARGE SCALE GENOMIC DNA]</scope>
    <source>
        <strain evidence="1 2">LMA-1147</strain>
    </source>
</reference>
<gene>
    <name evidence="1" type="ORF">D0Z00_000097</name>
</gene>
<dbReference type="EMBL" id="QVQA01000001">
    <property type="protein sequence ID" value="KAF5103119.1"/>
    <property type="molecule type" value="Genomic_DNA"/>
</dbReference>
<name>A0ACB6VB19_9ASCO</name>
<dbReference type="Proteomes" id="UP000744676">
    <property type="component" value="Unassembled WGS sequence"/>
</dbReference>
<organism evidence="1 2">
    <name type="scientific">Geotrichum galactomycetum</name>
    <dbReference type="NCBI Taxonomy" id="27317"/>
    <lineage>
        <taxon>Eukaryota</taxon>
        <taxon>Fungi</taxon>
        <taxon>Dikarya</taxon>
        <taxon>Ascomycota</taxon>
        <taxon>Saccharomycotina</taxon>
        <taxon>Dipodascomycetes</taxon>
        <taxon>Dipodascales</taxon>
        <taxon>Dipodascaceae</taxon>
        <taxon>Geotrichum</taxon>
    </lineage>
</organism>
<sequence length="855" mass="93548">MSATNFLAKVKSVVSGDTIALDTGKTISLAYVSAPRLNSNEPYGFESREHLRTLLVGKPVRIHVYYSINNRDYGDLDAPVFSSLIEKSLQDGNVKLRDDANSKNAQPGLIEKFTAAQDEAKAKEAGVWSSSFSTISVQSEVPENLFGSSKAYNSVVERVIAGDRIQLRVIVNKNSHILTNALIAGIKAPRSASPDSPAEPFGDAAKNFTETRLLQRGVTARFIATAANGLPLVEVIHPVGNIAIFLLQAGLASVADWQSQQLGAPSMSALRVAEKKAKDAHLYLWKDLVTTASEASGKTYEAVISRIISSDTFVLRNNSDQEETVQLTSVRAPRKNDISGSAYAPIAKEFARKRFIGKKVEVKVDAIRPASAQFEERPLVTLTTQGKNISEILIASGYATVIRHRKDDNDRSPYWDELLEKENNAIAGHKGMHSKKAPAPDRTVDASESASKAKSFISSLERQGTISGVVDHITSGGRLRIHSERDNLILTLVLSGVRVPRPQEPFGNEALDYVSKRLYQRDVQFSVVGMDKTGGFIGNVTVPNTKDTLSVILVKEGLAEVHDYSAQQSGFEQALFDAQEEAQKAKKGLWKNKAVNVPAPVEKVVAAAPVETGKKNYIDITVTDISSAGEISYRPQSTHAQFTKLSSDLNSFNLAAANNSQFRFIKPPRKHDHVTVSARKGVFRRGKVIEFEKSSNKYTVQEVDTGKVVHVPVSALRPLPNQFSTITITPLAKTAVLSFVQLPPSYPMDHLTEFTEFLRELIEGQQVVANVDSPAGVTPLSVTLFTASSKGADDSVNSEVIKEGYAFVKSTKTLSAWEKLDGWKHTIAALRELEEDAKFDRIGVWEYGDPREDED</sequence>
<evidence type="ECO:0000313" key="2">
    <source>
        <dbReference type="Proteomes" id="UP000744676"/>
    </source>
</evidence>
<proteinExistence type="predicted"/>
<keyword evidence="2" id="KW-1185">Reference proteome</keyword>
<protein>
    <submittedName>
        <fullName evidence="1">Uncharacterized protein</fullName>
    </submittedName>
</protein>
<accession>A0ACB6VB19</accession>
<comment type="caution">
    <text evidence="1">The sequence shown here is derived from an EMBL/GenBank/DDBJ whole genome shotgun (WGS) entry which is preliminary data.</text>
</comment>
<evidence type="ECO:0000313" key="1">
    <source>
        <dbReference type="EMBL" id="KAF5103119.1"/>
    </source>
</evidence>